<dbReference type="PANTHER" id="PTHR12746">
    <property type="entry name" value="NONSENSE-MEDIATED MRNA DECAY PROTEIN 3"/>
    <property type="match status" value="1"/>
</dbReference>
<dbReference type="Pfam" id="PF21193">
    <property type="entry name" value="NMD_SH3"/>
    <property type="match status" value="1"/>
</dbReference>
<name>A0AB34K1U9_PRYPA</name>
<comment type="similarity">
    <text evidence="1 7">Belongs to the NMD3 family.</text>
</comment>
<keyword evidence="5 7" id="KW-0653">Protein transport</keyword>
<sequence>MAMPIAPHQILCCQCAVPIEPNAINMCVNCLNSNYDIGAGVAKQVQQNHCRGCGRYERRDGGWSAVEEESKELLALLLRKPRGLAMVKLADASFVWTEPHSRRLKLKLTIQKEVVPGAVLQQTFVVEFILGNKQCPNCQRREAKDTWTAIVQMRQKVPHKRTFLWLEQLILKHCAHSDSTNIIELKDGLDFFFDQRSHAEKLVSFLQSVSPMRYKHSKQLVSEDTHTGKGKNKFTYSVEVLPICKDDLLWLPRQTSVNLGHISPLCICCKISNVIHVVDPHTLQAGELQPKDYFARPFRAALSKKDLVEFVVLDVDVQRPARGQHERRGNGTAPKRSHFNGRDAWCLAEVTVAKRSDFGKNDTQVATRCHLGNVLKVGDYVWGYCVAAAASSMELEPHEAQRLPEVLLVKKSYSDRHHRNRRRVWKLGHLTKESEPGVMRGRHLHTADHDLEMEEFMQELEEDPQLRSQINLYKDTEALERIAARNQKGAHSSNIGDGMAVEEDEDDDDDFPDVELNELLDELTIGGAEEEEDEGAGDGTGGSAAATVAPVTFAPPDAMLKPGINPHASVEQFVLPGSTPGATPKFHF</sequence>
<feature type="domain" description="60S ribosomal export protein NMD3 OB-fold" evidence="10">
    <location>
        <begin position="307"/>
        <end position="411"/>
    </location>
</feature>
<evidence type="ECO:0000256" key="6">
    <source>
        <dbReference type="ARBA" id="ARBA00023242"/>
    </source>
</evidence>
<dbReference type="GO" id="GO:0005737">
    <property type="term" value="C:cytoplasm"/>
    <property type="evidence" value="ECO:0007669"/>
    <property type="project" value="UniProtKB-SubCell"/>
</dbReference>
<evidence type="ECO:0000256" key="8">
    <source>
        <dbReference type="SAM" id="MobiDB-lite"/>
    </source>
</evidence>
<feature type="compositionally biased region" description="Acidic residues" evidence="8">
    <location>
        <begin position="500"/>
        <end position="512"/>
    </location>
</feature>
<dbReference type="InterPro" id="IPR048898">
    <property type="entry name" value="OB_NMD3"/>
</dbReference>
<evidence type="ECO:0000259" key="10">
    <source>
        <dbReference type="Pfam" id="PF21192"/>
    </source>
</evidence>
<feature type="region of interest" description="Disordered" evidence="8">
    <location>
        <begin position="529"/>
        <end position="550"/>
    </location>
</feature>
<evidence type="ECO:0000313" key="13">
    <source>
        <dbReference type="Proteomes" id="UP001515480"/>
    </source>
</evidence>
<protein>
    <recommendedName>
        <fullName evidence="2 7">60S ribosomal export protein NMD3</fullName>
    </recommendedName>
</protein>
<organism evidence="12 13">
    <name type="scientific">Prymnesium parvum</name>
    <name type="common">Toxic golden alga</name>
    <dbReference type="NCBI Taxonomy" id="97485"/>
    <lineage>
        <taxon>Eukaryota</taxon>
        <taxon>Haptista</taxon>
        <taxon>Haptophyta</taxon>
        <taxon>Prymnesiophyceae</taxon>
        <taxon>Prymnesiales</taxon>
        <taxon>Prymnesiaceae</taxon>
        <taxon>Prymnesium</taxon>
    </lineage>
</organism>
<dbReference type="EMBL" id="JBGBPQ010000002">
    <property type="protein sequence ID" value="KAL1528599.1"/>
    <property type="molecule type" value="Genomic_DNA"/>
</dbReference>
<dbReference type="Pfam" id="PF21192">
    <property type="entry name" value="OB_NMD3"/>
    <property type="match status" value="1"/>
</dbReference>
<dbReference type="GO" id="GO:0043023">
    <property type="term" value="F:ribosomal large subunit binding"/>
    <property type="evidence" value="ECO:0007669"/>
    <property type="project" value="InterPro"/>
</dbReference>
<keyword evidence="6 7" id="KW-0539">Nucleus</keyword>
<evidence type="ECO:0000256" key="5">
    <source>
        <dbReference type="ARBA" id="ARBA00022927"/>
    </source>
</evidence>
<feature type="domain" description="Nmd3 N-terminal" evidence="9">
    <location>
        <begin position="12"/>
        <end position="240"/>
    </location>
</feature>
<proteinExistence type="inferred from homology"/>
<dbReference type="Pfam" id="PF04981">
    <property type="entry name" value="NMD3"/>
    <property type="match status" value="1"/>
</dbReference>
<accession>A0AB34K1U9</accession>
<dbReference type="Proteomes" id="UP001515480">
    <property type="component" value="Unassembled WGS sequence"/>
</dbReference>
<evidence type="ECO:0000256" key="3">
    <source>
        <dbReference type="ARBA" id="ARBA00022448"/>
    </source>
</evidence>
<comment type="subcellular location">
    <subcellularLocation>
        <location evidence="7">Cytoplasm</location>
    </subcellularLocation>
    <subcellularLocation>
        <location evidence="7">Nucleus</location>
    </subcellularLocation>
</comment>
<feature type="region of interest" description="Disordered" evidence="8">
    <location>
        <begin position="489"/>
        <end position="512"/>
    </location>
</feature>
<keyword evidence="3 7" id="KW-0813">Transport</keyword>
<reference evidence="12 13" key="1">
    <citation type="journal article" date="2024" name="Science">
        <title>Giant polyketide synthase enzymes in the biosynthesis of giant marine polyether toxins.</title>
        <authorList>
            <person name="Fallon T.R."/>
            <person name="Shende V.V."/>
            <person name="Wierzbicki I.H."/>
            <person name="Pendleton A.L."/>
            <person name="Watervoot N.F."/>
            <person name="Auber R.P."/>
            <person name="Gonzalez D.J."/>
            <person name="Wisecaver J.H."/>
            <person name="Moore B.S."/>
        </authorList>
    </citation>
    <scope>NUCLEOTIDE SEQUENCE [LARGE SCALE GENOMIC DNA]</scope>
    <source>
        <strain evidence="12 13">12B1</strain>
    </source>
</reference>
<keyword evidence="13" id="KW-1185">Reference proteome</keyword>
<dbReference type="AlphaFoldDB" id="A0AB34K1U9"/>
<gene>
    <name evidence="12" type="ORF">AB1Y20_009938</name>
</gene>
<dbReference type="InterPro" id="IPR039768">
    <property type="entry name" value="Nmd3"/>
</dbReference>
<dbReference type="GO" id="GO:0000055">
    <property type="term" value="P:ribosomal large subunit export from nucleus"/>
    <property type="evidence" value="ECO:0007669"/>
    <property type="project" value="TreeGrafter"/>
</dbReference>
<comment type="caution">
    <text evidence="12">The sequence shown here is derived from an EMBL/GenBank/DDBJ whole genome shotgun (WGS) entry which is preliminary data.</text>
</comment>
<evidence type="ECO:0000259" key="11">
    <source>
        <dbReference type="Pfam" id="PF21193"/>
    </source>
</evidence>
<dbReference type="InterPro" id="IPR007064">
    <property type="entry name" value="Nmd3_N"/>
</dbReference>
<dbReference type="PANTHER" id="PTHR12746:SF2">
    <property type="entry name" value="60S RIBOSOMAL EXPORT PROTEIN NMD3"/>
    <property type="match status" value="1"/>
</dbReference>
<dbReference type="InterPro" id="IPR048899">
    <property type="entry name" value="NMD_SH3"/>
</dbReference>
<comment type="function">
    <text evidence="7">Acts as an adapter for the XPO1/CRM1-mediated export of the 60S ribosomal subunit.</text>
</comment>
<evidence type="ECO:0000259" key="9">
    <source>
        <dbReference type="Pfam" id="PF04981"/>
    </source>
</evidence>
<dbReference type="GO" id="GO:0005634">
    <property type="term" value="C:nucleus"/>
    <property type="evidence" value="ECO:0007669"/>
    <property type="project" value="UniProtKB-SubCell"/>
</dbReference>
<feature type="domain" description="60S ribosomal export protein NMD3 SH3" evidence="11">
    <location>
        <begin position="243"/>
        <end position="290"/>
    </location>
</feature>
<evidence type="ECO:0000256" key="4">
    <source>
        <dbReference type="ARBA" id="ARBA00022490"/>
    </source>
</evidence>
<keyword evidence="4 7" id="KW-0963">Cytoplasm</keyword>
<evidence type="ECO:0000256" key="7">
    <source>
        <dbReference type="RuleBase" id="RU364108"/>
    </source>
</evidence>
<dbReference type="GO" id="GO:0015031">
    <property type="term" value="P:protein transport"/>
    <property type="evidence" value="ECO:0007669"/>
    <property type="project" value="UniProtKB-KW"/>
</dbReference>
<evidence type="ECO:0000256" key="1">
    <source>
        <dbReference type="ARBA" id="ARBA00009794"/>
    </source>
</evidence>
<evidence type="ECO:0000256" key="2">
    <source>
        <dbReference type="ARBA" id="ARBA00017035"/>
    </source>
</evidence>
<evidence type="ECO:0000313" key="12">
    <source>
        <dbReference type="EMBL" id="KAL1528599.1"/>
    </source>
</evidence>